<evidence type="ECO:0000259" key="2">
    <source>
        <dbReference type="Pfam" id="PF00149"/>
    </source>
</evidence>
<evidence type="ECO:0000313" key="4">
    <source>
        <dbReference type="Proteomes" id="UP001146793"/>
    </source>
</evidence>
<keyword evidence="3" id="KW-0269">Exonuclease</keyword>
<feature type="domain" description="Calcineurin-like phosphoesterase" evidence="2">
    <location>
        <begin position="129"/>
        <end position="308"/>
    </location>
</feature>
<feature type="region of interest" description="Disordered" evidence="1">
    <location>
        <begin position="1"/>
        <end position="101"/>
    </location>
</feature>
<dbReference type="InterPro" id="IPR004843">
    <property type="entry name" value="Calcineurin-like_PHP"/>
</dbReference>
<feature type="compositionally biased region" description="Basic residues" evidence="1">
    <location>
        <begin position="62"/>
        <end position="94"/>
    </location>
</feature>
<name>A0AAV7ZBV2_9EUKA</name>
<organism evidence="3 4">
    <name type="scientific">Anaeramoeba flamelloides</name>
    <dbReference type="NCBI Taxonomy" id="1746091"/>
    <lineage>
        <taxon>Eukaryota</taxon>
        <taxon>Metamonada</taxon>
        <taxon>Anaeramoebidae</taxon>
        <taxon>Anaeramoeba</taxon>
    </lineage>
</organism>
<dbReference type="Proteomes" id="UP001146793">
    <property type="component" value="Unassembled WGS sequence"/>
</dbReference>
<feature type="compositionally biased region" description="Basic and acidic residues" evidence="1">
    <location>
        <begin position="29"/>
        <end position="40"/>
    </location>
</feature>
<dbReference type="InterPro" id="IPR029052">
    <property type="entry name" value="Metallo-depent_PP-like"/>
</dbReference>
<reference evidence="3" key="1">
    <citation type="submission" date="2022-08" db="EMBL/GenBank/DDBJ databases">
        <title>Novel sulphate-reducing endosymbionts in the free-living metamonad Anaeramoeba.</title>
        <authorList>
            <person name="Jerlstrom-Hultqvist J."/>
            <person name="Cepicka I."/>
            <person name="Gallot-Lavallee L."/>
            <person name="Salas-Leiva D."/>
            <person name="Curtis B.A."/>
            <person name="Zahonova K."/>
            <person name="Pipaliya S."/>
            <person name="Dacks J."/>
            <person name="Roger A.J."/>
        </authorList>
    </citation>
    <scope>NUCLEOTIDE SEQUENCE</scope>
    <source>
        <strain evidence="3">Busselton2</strain>
    </source>
</reference>
<dbReference type="GO" id="GO:0004527">
    <property type="term" value="F:exonuclease activity"/>
    <property type="evidence" value="ECO:0007669"/>
    <property type="project" value="UniProtKB-KW"/>
</dbReference>
<accession>A0AAV7ZBV2</accession>
<comment type="caution">
    <text evidence="3">The sequence shown here is derived from an EMBL/GenBank/DDBJ whole genome shotgun (WGS) entry which is preliminary data.</text>
</comment>
<gene>
    <name evidence="3" type="ORF">M0812_15533</name>
</gene>
<dbReference type="SUPFAM" id="SSF56300">
    <property type="entry name" value="Metallo-dependent phosphatases"/>
    <property type="match status" value="1"/>
</dbReference>
<evidence type="ECO:0000313" key="3">
    <source>
        <dbReference type="EMBL" id="KAJ3439501.1"/>
    </source>
</evidence>
<dbReference type="EMBL" id="JANTQA010000032">
    <property type="protein sequence ID" value="KAJ3439501.1"/>
    <property type="molecule type" value="Genomic_DNA"/>
</dbReference>
<proteinExistence type="predicted"/>
<keyword evidence="3" id="KW-0378">Hydrolase</keyword>
<feature type="compositionally biased region" description="Basic residues" evidence="1">
    <location>
        <begin position="1"/>
        <end position="20"/>
    </location>
</feature>
<keyword evidence="3" id="KW-0540">Nuclease</keyword>
<dbReference type="AlphaFoldDB" id="A0AAV7ZBV2"/>
<dbReference type="Gene3D" id="3.60.21.10">
    <property type="match status" value="1"/>
</dbReference>
<protein>
    <submittedName>
        <fullName evidence="3">Component of atp-dependent dsDNA exonuclease</fullName>
    </submittedName>
</protein>
<sequence>MGNKNRSGKKKKKKKKKKNKIEKEEQEQEQEKEKEQEKENNTLGLPPPPNLGIKKKELPKKSPMKKTRKTKNINKNMNKSKSKSKSKTKGSKVRKGVDKETSELPMLRLRCNSGKLVPIKPSSGRWNAMVITDCHFNNTNESWFAPRLIPDTMNKLRELIKSEGVEQLITLGDIFHSKCKSDEYMVQIVEEMAGFGCEMFMIGGNHDRGKTSRLVELLPKKKYEKQIHIIASDYFMGCFPSQPNEEEVDVKSQNLISERTYPRVVFAHDAGNNYKLAGQEVVMFLRAIRYWHKWFQINDLFVTGHTHTNRWFDSENMGSLGPFHMGHFGKVTYGILKETESGGALKWNVKGFYP</sequence>
<evidence type="ECO:0000256" key="1">
    <source>
        <dbReference type="SAM" id="MobiDB-lite"/>
    </source>
</evidence>
<dbReference type="Pfam" id="PF00149">
    <property type="entry name" value="Metallophos"/>
    <property type="match status" value="1"/>
</dbReference>